<keyword evidence="5" id="KW-1185">Reference proteome</keyword>
<dbReference type="SMART" id="SM00240">
    <property type="entry name" value="FHA"/>
    <property type="match status" value="1"/>
</dbReference>
<dbReference type="CDD" id="cd01130">
    <property type="entry name" value="VirB11-like_ATPase"/>
    <property type="match status" value="1"/>
</dbReference>
<dbReference type="PANTHER" id="PTHR30486:SF15">
    <property type="entry name" value="TYPE II_IV SECRETION SYSTEM ATPASE"/>
    <property type="match status" value="1"/>
</dbReference>
<feature type="region of interest" description="Disordered" evidence="2">
    <location>
        <begin position="587"/>
        <end position="627"/>
    </location>
</feature>
<dbReference type="RefSeq" id="WP_325124887.1">
    <property type="nucleotide sequence ID" value="NZ_BAAAFN010000011.1"/>
</dbReference>
<dbReference type="Proteomes" id="UP001501176">
    <property type="component" value="Unassembled WGS sequence"/>
</dbReference>
<evidence type="ECO:0000259" key="3">
    <source>
        <dbReference type="PROSITE" id="PS50006"/>
    </source>
</evidence>
<dbReference type="PROSITE" id="PS50006">
    <property type="entry name" value="FHA_DOMAIN"/>
    <property type="match status" value="1"/>
</dbReference>
<comment type="caution">
    <text evidence="4">The sequence shown here is derived from an EMBL/GenBank/DDBJ whole genome shotgun (WGS) entry which is preliminary data.</text>
</comment>
<proteinExistence type="inferred from homology"/>
<dbReference type="SUPFAM" id="SSF49879">
    <property type="entry name" value="SMAD/FHA domain"/>
    <property type="match status" value="1"/>
</dbReference>
<feature type="region of interest" description="Disordered" evidence="2">
    <location>
        <begin position="129"/>
        <end position="157"/>
    </location>
</feature>
<dbReference type="EMBL" id="BAAAFN010000011">
    <property type="protein sequence ID" value="GAA0227719.1"/>
    <property type="molecule type" value="Genomic_DNA"/>
</dbReference>
<dbReference type="Gene3D" id="3.30.450.380">
    <property type="match status" value="1"/>
</dbReference>
<evidence type="ECO:0000313" key="4">
    <source>
        <dbReference type="EMBL" id="GAA0227719.1"/>
    </source>
</evidence>
<evidence type="ECO:0000256" key="2">
    <source>
        <dbReference type="SAM" id="MobiDB-lite"/>
    </source>
</evidence>
<feature type="domain" description="FHA" evidence="3">
    <location>
        <begin position="24"/>
        <end position="73"/>
    </location>
</feature>
<dbReference type="Gene3D" id="3.40.50.300">
    <property type="entry name" value="P-loop containing nucleotide triphosphate hydrolases"/>
    <property type="match status" value="1"/>
</dbReference>
<dbReference type="PANTHER" id="PTHR30486">
    <property type="entry name" value="TWITCHING MOTILITY PROTEIN PILT"/>
    <property type="match status" value="1"/>
</dbReference>
<dbReference type="CDD" id="cd00060">
    <property type="entry name" value="FHA"/>
    <property type="match status" value="1"/>
</dbReference>
<gene>
    <name evidence="4" type="ORF">GCM10009125_15910</name>
</gene>
<dbReference type="Gene3D" id="2.60.200.20">
    <property type="match status" value="1"/>
</dbReference>
<dbReference type="Pfam" id="PF00498">
    <property type="entry name" value="FHA"/>
    <property type="match status" value="1"/>
</dbReference>
<accession>A0ABP3DB75</accession>
<dbReference type="InterPro" id="IPR027417">
    <property type="entry name" value="P-loop_NTPase"/>
</dbReference>
<organism evidence="4 5">
    <name type="scientific">Castellaniella daejeonensis</name>
    <dbReference type="NCBI Taxonomy" id="659013"/>
    <lineage>
        <taxon>Bacteria</taxon>
        <taxon>Pseudomonadati</taxon>
        <taxon>Pseudomonadota</taxon>
        <taxon>Betaproteobacteria</taxon>
        <taxon>Burkholderiales</taxon>
        <taxon>Alcaligenaceae</taxon>
        <taxon>Castellaniella</taxon>
    </lineage>
</organism>
<dbReference type="InterPro" id="IPR008984">
    <property type="entry name" value="SMAD_FHA_dom_sf"/>
</dbReference>
<name>A0ABP3DB75_9BURK</name>
<comment type="similarity">
    <text evidence="1">Belongs to the GSP E family.</text>
</comment>
<evidence type="ECO:0000313" key="5">
    <source>
        <dbReference type="Proteomes" id="UP001501176"/>
    </source>
</evidence>
<evidence type="ECO:0000256" key="1">
    <source>
        <dbReference type="ARBA" id="ARBA00006611"/>
    </source>
</evidence>
<dbReference type="InterPro" id="IPR001482">
    <property type="entry name" value="T2SS/T4SS_dom"/>
</dbReference>
<sequence length="627" mass="65726">MSTIDLDLCFEDGSRRRERHALPLLIGRDAACGLALRAWRVGRRHARLLRRQDELWVEDLGSLFGTVVNGDRIAAYGPLQECDEVVIGPCLLRVLPAGTAAAQDAGSAGTAVTAAGSVAADPVVTAETGDECRPAVPSDTGIATGEKADGVPGAGESALRVDGVGTGAETHRRRLHQDLIAALQLRRRDIGGMSDAALRAEATAVLSGLIAADGSLPAELDREALVRELVDEAVGLGPLEPLLADPGITEIMVNRHDEIYVERSGRLVRAAASFSGEQAVLGIIDRIVAPLGRRIDESAPMVDARLRDGSRVNAVIAPIALRGASLTIRKFPARRLDMADLLAVGALDDAMARFLTHCVRHRKNLVVSGGTGSGKTSLLNVLSNAIPAGERVITIEDAAELRLNHAHLVSLEARPPNAEGRGRVEIRDLVRNALRMRPDRIVVGECRGGEAFDMLAAMNTGHEGSLTTLHANSPRDALGRLETMILMAGMDLPLAAIREHVASSIDFIIQLVRAADGRRLVSAIVQVTGQEGGRIQLQDLFLGHPGPPAVFAGCGLPPDGFEGAAALDASLFSGRTVCQGRAALDSAARSGGRPGVGPLSGAPSADALESGVAVRDDRSAGDAPWTS</sequence>
<dbReference type="InterPro" id="IPR050921">
    <property type="entry name" value="T4SS_GSP_E_ATPase"/>
</dbReference>
<reference evidence="5" key="1">
    <citation type="journal article" date="2019" name="Int. J. Syst. Evol. Microbiol.">
        <title>The Global Catalogue of Microorganisms (GCM) 10K type strain sequencing project: providing services to taxonomists for standard genome sequencing and annotation.</title>
        <authorList>
            <consortium name="The Broad Institute Genomics Platform"/>
            <consortium name="The Broad Institute Genome Sequencing Center for Infectious Disease"/>
            <person name="Wu L."/>
            <person name="Ma J."/>
        </authorList>
    </citation>
    <scope>NUCLEOTIDE SEQUENCE [LARGE SCALE GENOMIC DNA]</scope>
    <source>
        <strain evidence="5">JCM 16240</strain>
    </source>
</reference>
<protein>
    <submittedName>
        <fullName evidence="4">ATPase, T2SS/T4P/T4SS family</fullName>
    </submittedName>
</protein>
<dbReference type="SUPFAM" id="SSF52540">
    <property type="entry name" value="P-loop containing nucleoside triphosphate hydrolases"/>
    <property type="match status" value="1"/>
</dbReference>
<dbReference type="Pfam" id="PF00437">
    <property type="entry name" value="T2SSE"/>
    <property type="match status" value="1"/>
</dbReference>
<dbReference type="InterPro" id="IPR000253">
    <property type="entry name" value="FHA_dom"/>
</dbReference>